<evidence type="ECO:0000256" key="1">
    <source>
        <dbReference type="ARBA" id="ARBA00004613"/>
    </source>
</evidence>
<dbReference type="PROSITE" id="PS00270">
    <property type="entry name" value="ENDOTHELIN"/>
    <property type="match status" value="1"/>
</dbReference>
<evidence type="ECO:0000313" key="4">
    <source>
        <dbReference type="EMBL" id="KAG9330737.1"/>
    </source>
</evidence>
<proteinExistence type="predicted"/>
<dbReference type="EMBL" id="JAFBMS010000474">
    <property type="protein sequence ID" value="KAG9330737.1"/>
    <property type="molecule type" value="Genomic_DNA"/>
</dbReference>
<dbReference type="AlphaFoldDB" id="A0A8T2N2E5"/>
<evidence type="ECO:0000256" key="3">
    <source>
        <dbReference type="SAM" id="SignalP"/>
    </source>
</evidence>
<dbReference type="GO" id="GO:0019229">
    <property type="term" value="P:regulation of vasoconstriction"/>
    <property type="evidence" value="ECO:0007669"/>
    <property type="project" value="InterPro"/>
</dbReference>
<feature type="chain" id="PRO_5035864598" evidence="3">
    <location>
        <begin position="22"/>
        <end position="222"/>
    </location>
</feature>
<comment type="subcellular location">
    <subcellularLocation>
        <location evidence="1">Secreted</location>
    </subcellularLocation>
</comment>
<evidence type="ECO:0000256" key="2">
    <source>
        <dbReference type="ARBA" id="ARBA00022525"/>
    </source>
</evidence>
<dbReference type="GO" id="GO:0005576">
    <property type="term" value="C:extracellular region"/>
    <property type="evidence" value="ECO:0007669"/>
    <property type="project" value="UniProtKB-SubCell"/>
</dbReference>
<comment type="caution">
    <text evidence="4">The sequence shown here is derived from an EMBL/GenBank/DDBJ whole genome shotgun (WGS) entry which is preliminary data.</text>
</comment>
<gene>
    <name evidence="4" type="ORF">JZ751_022308</name>
</gene>
<name>A0A8T2N2E5_9TELE</name>
<dbReference type="InterPro" id="IPR019764">
    <property type="entry name" value="Endothelin_toxin_CS"/>
</dbReference>
<reference evidence="4" key="1">
    <citation type="thesis" date="2021" institute="BYU ScholarsArchive" country="Provo, UT, USA">
        <title>Applications of and Algorithms for Genome Assembly and Genomic Analyses with an Emphasis on Marine Teleosts.</title>
        <authorList>
            <person name="Pickett B.D."/>
        </authorList>
    </citation>
    <scope>NUCLEOTIDE SEQUENCE</scope>
    <source>
        <strain evidence="4">HI-2016</strain>
    </source>
</reference>
<keyword evidence="2" id="KW-0964">Secreted</keyword>
<keyword evidence="3" id="KW-0732">Signal</keyword>
<evidence type="ECO:0000313" key="5">
    <source>
        <dbReference type="Proteomes" id="UP000824540"/>
    </source>
</evidence>
<dbReference type="Proteomes" id="UP000824540">
    <property type="component" value="Unassembled WGS sequence"/>
</dbReference>
<feature type="signal peptide" evidence="3">
    <location>
        <begin position="1"/>
        <end position="21"/>
    </location>
</feature>
<keyword evidence="5" id="KW-1185">Reference proteome</keyword>
<dbReference type="OrthoDB" id="10383076at2759"/>
<organism evidence="4 5">
    <name type="scientific">Albula glossodonta</name>
    <name type="common">roundjaw bonefish</name>
    <dbReference type="NCBI Taxonomy" id="121402"/>
    <lineage>
        <taxon>Eukaryota</taxon>
        <taxon>Metazoa</taxon>
        <taxon>Chordata</taxon>
        <taxon>Craniata</taxon>
        <taxon>Vertebrata</taxon>
        <taxon>Euteleostomi</taxon>
        <taxon>Actinopterygii</taxon>
        <taxon>Neopterygii</taxon>
        <taxon>Teleostei</taxon>
        <taxon>Albuliformes</taxon>
        <taxon>Albulidae</taxon>
        <taxon>Albula</taxon>
    </lineage>
</organism>
<sequence>MRSLPCGCATLLLCNSQRAAAAGGGASPTAGAWSAADSQMEGIKGQDCAVARHKHLLAPGILLSTCARWIGLLLCERHALSGHTMPLSLNALLALSVALCLSLQYGMGVPLSSVSDLGSDPALDSAPHRTTIYGLGSPLSRRRRSTGRCACANPADHTCNSFCHNSSLNPTLVVVNPSPLSLGSSDDTSSNLLTSLRYAVRANLLAARLGVSPRKKPSQTHR</sequence>
<protein>
    <submittedName>
        <fullName evidence="4">Uncharacterized protein</fullName>
    </submittedName>
</protein>
<accession>A0A8T2N2E5</accession>